<proteinExistence type="predicted"/>
<dbReference type="OrthoDB" id="5419617at2759"/>
<name>A0A8S4QPV2_9NEOP</name>
<keyword evidence="2" id="KW-1185">Reference proteome</keyword>
<evidence type="ECO:0000313" key="1">
    <source>
        <dbReference type="EMBL" id="CAH2217433.1"/>
    </source>
</evidence>
<accession>A0A8S4QPV2</accession>
<evidence type="ECO:0000313" key="2">
    <source>
        <dbReference type="Proteomes" id="UP000838756"/>
    </source>
</evidence>
<sequence>MRMVEGPSCAECGEVETSLNLMAECPMYVLVRWELQDKHRISEQDLANISIGDIVRFTKETGRFQVGILPGHQ</sequence>
<reference evidence="1" key="1">
    <citation type="submission" date="2022-03" db="EMBL/GenBank/DDBJ databases">
        <authorList>
            <person name="Lindestad O."/>
        </authorList>
    </citation>
    <scope>NUCLEOTIDE SEQUENCE</scope>
</reference>
<comment type="caution">
    <text evidence="1">The sequence shown here is derived from an EMBL/GenBank/DDBJ whole genome shotgun (WGS) entry which is preliminary data.</text>
</comment>
<dbReference type="AlphaFoldDB" id="A0A8S4QPV2"/>
<dbReference type="Proteomes" id="UP000838756">
    <property type="component" value="Unassembled WGS sequence"/>
</dbReference>
<dbReference type="EMBL" id="CAKXAJ010018062">
    <property type="protein sequence ID" value="CAH2217433.1"/>
    <property type="molecule type" value="Genomic_DNA"/>
</dbReference>
<gene>
    <name evidence="1" type="primary">jg22858</name>
    <name evidence="1" type="ORF">PAEG_LOCUS5323</name>
</gene>
<organism evidence="1 2">
    <name type="scientific">Pararge aegeria aegeria</name>
    <dbReference type="NCBI Taxonomy" id="348720"/>
    <lineage>
        <taxon>Eukaryota</taxon>
        <taxon>Metazoa</taxon>
        <taxon>Ecdysozoa</taxon>
        <taxon>Arthropoda</taxon>
        <taxon>Hexapoda</taxon>
        <taxon>Insecta</taxon>
        <taxon>Pterygota</taxon>
        <taxon>Neoptera</taxon>
        <taxon>Endopterygota</taxon>
        <taxon>Lepidoptera</taxon>
        <taxon>Glossata</taxon>
        <taxon>Ditrysia</taxon>
        <taxon>Papilionoidea</taxon>
        <taxon>Nymphalidae</taxon>
        <taxon>Satyrinae</taxon>
        <taxon>Satyrini</taxon>
        <taxon>Parargina</taxon>
        <taxon>Pararge</taxon>
    </lineage>
</organism>
<protein>
    <submittedName>
        <fullName evidence="1">Jg22858 protein</fullName>
    </submittedName>
</protein>